<feature type="non-terminal residue" evidence="3">
    <location>
        <position position="276"/>
    </location>
</feature>
<keyword evidence="2" id="KW-0472">Membrane</keyword>
<proteinExistence type="predicted"/>
<comment type="caution">
    <text evidence="3">The sequence shown here is derived from an EMBL/GenBank/DDBJ whole genome shotgun (WGS) entry which is preliminary data.</text>
</comment>
<feature type="transmembrane region" description="Helical" evidence="2">
    <location>
        <begin position="130"/>
        <end position="152"/>
    </location>
</feature>
<organism evidence="3 4">
    <name type="scientific">Pseudomassariella vexata</name>
    <dbReference type="NCBI Taxonomy" id="1141098"/>
    <lineage>
        <taxon>Eukaryota</taxon>
        <taxon>Fungi</taxon>
        <taxon>Dikarya</taxon>
        <taxon>Ascomycota</taxon>
        <taxon>Pezizomycotina</taxon>
        <taxon>Sordariomycetes</taxon>
        <taxon>Xylariomycetidae</taxon>
        <taxon>Amphisphaeriales</taxon>
        <taxon>Pseudomassariaceae</taxon>
        <taxon>Pseudomassariella</taxon>
    </lineage>
</organism>
<feature type="region of interest" description="Disordered" evidence="1">
    <location>
        <begin position="20"/>
        <end position="57"/>
    </location>
</feature>
<dbReference type="InterPro" id="IPR037737">
    <property type="entry name" value="Srf1"/>
</dbReference>
<evidence type="ECO:0000256" key="1">
    <source>
        <dbReference type="SAM" id="MobiDB-lite"/>
    </source>
</evidence>
<feature type="transmembrane region" description="Helical" evidence="2">
    <location>
        <begin position="211"/>
        <end position="233"/>
    </location>
</feature>
<keyword evidence="2" id="KW-0812">Transmembrane</keyword>
<feature type="transmembrane region" description="Helical" evidence="2">
    <location>
        <begin position="253"/>
        <end position="273"/>
    </location>
</feature>
<accession>A0A1Y2DVC4</accession>
<dbReference type="GO" id="GO:0000324">
    <property type="term" value="C:fungal-type vacuole"/>
    <property type="evidence" value="ECO:0007669"/>
    <property type="project" value="TreeGrafter"/>
</dbReference>
<dbReference type="PANTHER" id="PTHR36819:SF1">
    <property type="entry name" value="REGULATOR OF PHOSPHOLIPASE D SRF1"/>
    <property type="match status" value="1"/>
</dbReference>
<protein>
    <recommendedName>
        <fullName evidence="5">Regulator of phospholipase D SRF1</fullName>
    </recommendedName>
</protein>
<evidence type="ECO:0008006" key="5">
    <source>
        <dbReference type="Google" id="ProtNLM"/>
    </source>
</evidence>
<gene>
    <name evidence="3" type="ORF">BCR38DRAFT_318750</name>
</gene>
<keyword evidence="2" id="KW-1133">Transmembrane helix</keyword>
<sequence length="276" mass="31541">RRVSRDGFETWVEPKQLRSTSNKPNWMKKRADRPGRRWDHLRTNEPPIIGTGYRPPHVDQRARYRDYIASTALPRSRDDQSVIISNERLDEMLHLGDGKSTRQLPELESQNPPETHPVASRLRKFVLHHFLTPLLFRLVVMATSIGALGMAIQIYEDEFHSPSKSQQEVSQAIVAISVDAIAIPYIAYMMYDEVRGAPIGLRSPFAKMTLILLDTFFITFKAIGTALAFEALIYRTYEDAALKRSLARSMASLMLVGLVSWIANFIISLFRLVERL</sequence>
<dbReference type="PANTHER" id="PTHR36819">
    <property type="entry name" value="REGULATOR OF PHOSPHOLIPASE D SRF1"/>
    <property type="match status" value="1"/>
</dbReference>
<dbReference type="GeneID" id="63770958"/>
<reference evidence="3 4" key="1">
    <citation type="submission" date="2016-07" db="EMBL/GenBank/DDBJ databases">
        <title>Pervasive Adenine N6-methylation of Active Genes in Fungi.</title>
        <authorList>
            <consortium name="DOE Joint Genome Institute"/>
            <person name="Mondo S.J."/>
            <person name="Dannebaum R.O."/>
            <person name="Kuo R.C."/>
            <person name="Labutti K."/>
            <person name="Haridas S."/>
            <person name="Kuo A."/>
            <person name="Salamov A."/>
            <person name="Ahrendt S.R."/>
            <person name="Lipzen A."/>
            <person name="Sullivan W."/>
            <person name="Andreopoulos W.B."/>
            <person name="Clum A."/>
            <person name="Lindquist E."/>
            <person name="Daum C."/>
            <person name="Ramamoorthy G.K."/>
            <person name="Gryganskyi A."/>
            <person name="Culley D."/>
            <person name="Magnuson J.K."/>
            <person name="James T.Y."/>
            <person name="O'Malley M.A."/>
            <person name="Stajich J.E."/>
            <person name="Spatafora J.W."/>
            <person name="Visel A."/>
            <person name="Grigoriev I.V."/>
        </authorList>
    </citation>
    <scope>NUCLEOTIDE SEQUENCE [LARGE SCALE GENOMIC DNA]</scope>
    <source>
        <strain evidence="3 4">CBS 129021</strain>
    </source>
</reference>
<dbReference type="EMBL" id="MCFJ01000008">
    <property type="protein sequence ID" value="ORY63240.1"/>
    <property type="molecule type" value="Genomic_DNA"/>
</dbReference>
<dbReference type="OrthoDB" id="2589563at2759"/>
<evidence type="ECO:0000313" key="4">
    <source>
        <dbReference type="Proteomes" id="UP000193689"/>
    </source>
</evidence>
<dbReference type="InParanoid" id="A0A1Y2DVC4"/>
<dbReference type="RefSeq" id="XP_040714897.1">
    <property type="nucleotide sequence ID" value="XM_040854746.1"/>
</dbReference>
<evidence type="ECO:0000313" key="3">
    <source>
        <dbReference type="EMBL" id="ORY63240.1"/>
    </source>
</evidence>
<feature type="transmembrane region" description="Helical" evidence="2">
    <location>
        <begin position="172"/>
        <end position="191"/>
    </location>
</feature>
<keyword evidence="4" id="KW-1185">Reference proteome</keyword>
<name>A0A1Y2DVC4_9PEZI</name>
<dbReference type="GO" id="GO:0071944">
    <property type="term" value="C:cell periphery"/>
    <property type="evidence" value="ECO:0007669"/>
    <property type="project" value="TreeGrafter"/>
</dbReference>
<dbReference type="AlphaFoldDB" id="A0A1Y2DVC4"/>
<evidence type="ECO:0000256" key="2">
    <source>
        <dbReference type="SAM" id="Phobius"/>
    </source>
</evidence>
<feature type="non-terminal residue" evidence="3">
    <location>
        <position position="1"/>
    </location>
</feature>
<feature type="compositionally biased region" description="Basic and acidic residues" evidence="1">
    <location>
        <begin position="32"/>
        <end position="43"/>
    </location>
</feature>
<dbReference type="Proteomes" id="UP000193689">
    <property type="component" value="Unassembled WGS sequence"/>
</dbReference>